<protein>
    <submittedName>
        <fullName evidence="1">Uncharacterized protein</fullName>
    </submittedName>
</protein>
<keyword evidence="2" id="KW-1185">Reference proteome</keyword>
<sequence>MTTTPSAPHMPNPITVVAGGKDKKEPAYGADLLRLWIASVEYWDDVPLGTNIFNQTAESLRKIRNTARSLLGNIGDIYEQDNEDVWEDVREHMDLADRYMINELQKCEAECSAAYVAYNFPKG</sequence>
<gene>
    <name evidence="1" type="ORF">ARMSODRAFT_974130</name>
</gene>
<proteinExistence type="predicted"/>
<dbReference type="SUPFAM" id="SSF47323">
    <property type="entry name" value="Anticodon-binding domain of a subclass of class I aminoacyl-tRNA synthetases"/>
    <property type="match status" value="1"/>
</dbReference>
<name>A0A2H3BJ13_9AGAR</name>
<dbReference type="GO" id="GO:0004822">
    <property type="term" value="F:isoleucine-tRNA ligase activity"/>
    <property type="evidence" value="ECO:0007669"/>
    <property type="project" value="TreeGrafter"/>
</dbReference>
<evidence type="ECO:0000313" key="2">
    <source>
        <dbReference type="Proteomes" id="UP000218334"/>
    </source>
</evidence>
<organism evidence="1 2">
    <name type="scientific">Armillaria solidipes</name>
    <dbReference type="NCBI Taxonomy" id="1076256"/>
    <lineage>
        <taxon>Eukaryota</taxon>
        <taxon>Fungi</taxon>
        <taxon>Dikarya</taxon>
        <taxon>Basidiomycota</taxon>
        <taxon>Agaricomycotina</taxon>
        <taxon>Agaricomycetes</taxon>
        <taxon>Agaricomycetidae</taxon>
        <taxon>Agaricales</taxon>
        <taxon>Marasmiineae</taxon>
        <taxon>Physalacriaceae</taxon>
        <taxon>Armillaria</taxon>
    </lineage>
</organism>
<dbReference type="Gene3D" id="1.10.730.20">
    <property type="match status" value="1"/>
</dbReference>
<evidence type="ECO:0000313" key="1">
    <source>
        <dbReference type="EMBL" id="PBK70891.1"/>
    </source>
</evidence>
<dbReference type="STRING" id="1076256.A0A2H3BJ13"/>
<dbReference type="GO" id="GO:0005524">
    <property type="term" value="F:ATP binding"/>
    <property type="evidence" value="ECO:0007669"/>
    <property type="project" value="InterPro"/>
</dbReference>
<dbReference type="PANTHER" id="PTHR42765">
    <property type="entry name" value="SOLEUCYL-TRNA SYNTHETASE"/>
    <property type="match status" value="1"/>
</dbReference>
<dbReference type="GO" id="GO:0005739">
    <property type="term" value="C:mitochondrion"/>
    <property type="evidence" value="ECO:0007669"/>
    <property type="project" value="TreeGrafter"/>
</dbReference>
<dbReference type="PANTHER" id="PTHR42765:SF1">
    <property type="entry name" value="ISOLEUCINE--TRNA LIGASE, MITOCHONDRIAL"/>
    <property type="match status" value="1"/>
</dbReference>
<dbReference type="InterPro" id="IPR009080">
    <property type="entry name" value="tRNAsynth_Ia_anticodon-bd"/>
</dbReference>
<dbReference type="InterPro" id="IPR050081">
    <property type="entry name" value="Ile-tRNA_ligase"/>
</dbReference>
<dbReference type="AlphaFoldDB" id="A0A2H3BJ13"/>
<dbReference type="GO" id="GO:0006428">
    <property type="term" value="P:isoleucyl-tRNA aminoacylation"/>
    <property type="evidence" value="ECO:0007669"/>
    <property type="project" value="TreeGrafter"/>
</dbReference>
<dbReference type="GO" id="GO:0032543">
    <property type="term" value="P:mitochondrial translation"/>
    <property type="evidence" value="ECO:0007669"/>
    <property type="project" value="TreeGrafter"/>
</dbReference>
<reference evidence="2" key="1">
    <citation type="journal article" date="2017" name="Nat. Ecol. Evol.">
        <title>Genome expansion and lineage-specific genetic innovations in the forest pathogenic fungi Armillaria.</title>
        <authorList>
            <person name="Sipos G."/>
            <person name="Prasanna A.N."/>
            <person name="Walter M.C."/>
            <person name="O'Connor E."/>
            <person name="Balint B."/>
            <person name="Krizsan K."/>
            <person name="Kiss B."/>
            <person name="Hess J."/>
            <person name="Varga T."/>
            <person name="Slot J."/>
            <person name="Riley R."/>
            <person name="Boka B."/>
            <person name="Rigling D."/>
            <person name="Barry K."/>
            <person name="Lee J."/>
            <person name="Mihaltcheva S."/>
            <person name="LaButti K."/>
            <person name="Lipzen A."/>
            <person name="Waldron R."/>
            <person name="Moloney N.M."/>
            <person name="Sperisen C."/>
            <person name="Kredics L."/>
            <person name="Vagvoelgyi C."/>
            <person name="Patrignani A."/>
            <person name="Fitzpatrick D."/>
            <person name="Nagy I."/>
            <person name="Doyle S."/>
            <person name="Anderson J.B."/>
            <person name="Grigoriev I.V."/>
            <person name="Gueldener U."/>
            <person name="Muensterkoetter M."/>
            <person name="Nagy L.G."/>
        </authorList>
    </citation>
    <scope>NUCLEOTIDE SEQUENCE [LARGE SCALE GENOMIC DNA]</scope>
    <source>
        <strain evidence="2">28-4</strain>
    </source>
</reference>
<dbReference type="EMBL" id="KZ293425">
    <property type="protein sequence ID" value="PBK70891.1"/>
    <property type="molecule type" value="Genomic_DNA"/>
</dbReference>
<accession>A0A2H3BJ13</accession>
<dbReference type="Proteomes" id="UP000218334">
    <property type="component" value="Unassembled WGS sequence"/>
</dbReference>